<name>A0A6I3KGA2_9HYPH</name>
<protein>
    <submittedName>
        <fullName evidence="1">Uncharacterized protein</fullName>
    </submittedName>
</protein>
<keyword evidence="2" id="KW-1185">Reference proteome</keyword>
<dbReference type="RefSeq" id="WP_154737427.1">
    <property type="nucleotide sequence ID" value="NZ_WMBQ01000001.1"/>
</dbReference>
<organism evidence="1 2">
    <name type="scientific">Hyphomicrobium album</name>
    <dbReference type="NCBI Taxonomy" id="2665159"/>
    <lineage>
        <taxon>Bacteria</taxon>
        <taxon>Pseudomonadati</taxon>
        <taxon>Pseudomonadota</taxon>
        <taxon>Alphaproteobacteria</taxon>
        <taxon>Hyphomicrobiales</taxon>
        <taxon>Hyphomicrobiaceae</taxon>
        <taxon>Hyphomicrobium</taxon>
    </lineage>
</organism>
<sequence>MTRLLYDLEDYLEDASHAQRLPSWMRRIARSIGRTIGETGDLLLWRRSF</sequence>
<evidence type="ECO:0000313" key="2">
    <source>
        <dbReference type="Proteomes" id="UP000440694"/>
    </source>
</evidence>
<comment type="caution">
    <text evidence="1">The sequence shown here is derived from an EMBL/GenBank/DDBJ whole genome shotgun (WGS) entry which is preliminary data.</text>
</comment>
<dbReference type="Proteomes" id="UP000440694">
    <property type="component" value="Unassembled WGS sequence"/>
</dbReference>
<gene>
    <name evidence="1" type="ORF">GIW81_00645</name>
</gene>
<accession>A0A6I3KGA2</accession>
<dbReference type="AlphaFoldDB" id="A0A6I3KGA2"/>
<reference evidence="1 2" key="1">
    <citation type="submission" date="2019-11" db="EMBL/GenBank/DDBJ databases">
        <title>Identification of a novel strain.</title>
        <authorList>
            <person name="Xu Q."/>
            <person name="Wang G."/>
        </authorList>
    </citation>
    <scope>NUCLEOTIDE SEQUENCE [LARGE SCALE GENOMIC DNA]</scope>
    <source>
        <strain evidence="2">xq</strain>
    </source>
</reference>
<proteinExistence type="predicted"/>
<dbReference type="EMBL" id="WMBQ01000001">
    <property type="protein sequence ID" value="MTD92837.1"/>
    <property type="molecule type" value="Genomic_DNA"/>
</dbReference>
<evidence type="ECO:0000313" key="1">
    <source>
        <dbReference type="EMBL" id="MTD92837.1"/>
    </source>
</evidence>